<dbReference type="Proteomes" id="UP000006038">
    <property type="component" value="Chromosome 6"/>
</dbReference>
<accession>J3MC36</accession>
<organism evidence="1">
    <name type="scientific">Oryza brachyantha</name>
    <name type="common">malo sina</name>
    <dbReference type="NCBI Taxonomy" id="4533"/>
    <lineage>
        <taxon>Eukaryota</taxon>
        <taxon>Viridiplantae</taxon>
        <taxon>Streptophyta</taxon>
        <taxon>Embryophyta</taxon>
        <taxon>Tracheophyta</taxon>
        <taxon>Spermatophyta</taxon>
        <taxon>Magnoliopsida</taxon>
        <taxon>Liliopsida</taxon>
        <taxon>Poales</taxon>
        <taxon>Poaceae</taxon>
        <taxon>BOP clade</taxon>
        <taxon>Oryzoideae</taxon>
        <taxon>Oryzeae</taxon>
        <taxon>Oryzinae</taxon>
        <taxon>Oryza</taxon>
    </lineage>
</organism>
<proteinExistence type="predicted"/>
<protein>
    <submittedName>
        <fullName evidence="1">Uncharacterized protein</fullName>
    </submittedName>
</protein>
<dbReference type="HOGENOM" id="CLU_2835253_0_0_1"/>
<evidence type="ECO:0000313" key="1">
    <source>
        <dbReference type="EnsemblPlants" id="OB06G15800.1"/>
    </source>
</evidence>
<dbReference type="Gramene" id="OB06G15800.1">
    <property type="protein sequence ID" value="OB06G15800.1"/>
    <property type="gene ID" value="OB06G15800"/>
</dbReference>
<dbReference type="EnsemblPlants" id="OB06G15800.1">
    <property type="protein sequence ID" value="OB06G15800.1"/>
    <property type="gene ID" value="OB06G15800"/>
</dbReference>
<reference evidence="1" key="1">
    <citation type="journal article" date="2013" name="Nat. Commun.">
        <title>Whole-genome sequencing of Oryza brachyantha reveals mechanisms underlying Oryza genome evolution.</title>
        <authorList>
            <person name="Chen J."/>
            <person name="Huang Q."/>
            <person name="Gao D."/>
            <person name="Wang J."/>
            <person name="Lang Y."/>
            <person name="Liu T."/>
            <person name="Li B."/>
            <person name="Bai Z."/>
            <person name="Luis Goicoechea J."/>
            <person name="Liang C."/>
            <person name="Chen C."/>
            <person name="Zhang W."/>
            <person name="Sun S."/>
            <person name="Liao Y."/>
            <person name="Zhang X."/>
            <person name="Yang L."/>
            <person name="Song C."/>
            <person name="Wang M."/>
            <person name="Shi J."/>
            <person name="Liu G."/>
            <person name="Liu J."/>
            <person name="Zhou H."/>
            <person name="Zhou W."/>
            <person name="Yu Q."/>
            <person name="An N."/>
            <person name="Chen Y."/>
            <person name="Cai Q."/>
            <person name="Wang B."/>
            <person name="Liu B."/>
            <person name="Min J."/>
            <person name="Huang Y."/>
            <person name="Wu H."/>
            <person name="Li Z."/>
            <person name="Zhang Y."/>
            <person name="Yin Y."/>
            <person name="Song W."/>
            <person name="Jiang J."/>
            <person name="Jackson S.A."/>
            <person name="Wing R.A."/>
            <person name="Wang J."/>
            <person name="Chen M."/>
        </authorList>
    </citation>
    <scope>NUCLEOTIDE SEQUENCE [LARGE SCALE GENOMIC DNA]</scope>
    <source>
        <strain evidence="1">cv. IRGC 101232</strain>
    </source>
</reference>
<evidence type="ECO:0000313" key="2">
    <source>
        <dbReference type="Proteomes" id="UP000006038"/>
    </source>
</evidence>
<sequence>MAFIAHSRQCDQSLFFKAQKNACDPSKVCLAAHMLFDAMPKRDIVWYKAVILIARLISSSALGTRS</sequence>
<keyword evidence="2" id="KW-1185">Reference proteome</keyword>
<name>J3MC36_ORYBR</name>
<dbReference type="AlphaFoldDB" id="J3MC36"/>
<reference evidence="1" key="2">
    <citation type="submission" date="2013-04" db="UniProtKB">
        <authorList>
            <consortium name="EnsemblPlants"/>
        </authorList>
    </citation>
    <scope>IDENTIFICATION</scope>
</reference>